<dbReference type="HOGENOM" id="CLU_3413365_0_0_1"/>
<sequence length="28" mass="3514">MFLFIDCIDINIVWFLHAYFFHFTCFLP</sequence>
<evidence type="ECO:0000313" key="1">
    <source>
        <dbReference type="EnsemblMetazoa" id="tetur11g03230.1"/>
    </source>
</evidence>
<dbReference type="EMBL" id="CAEY01000073">
    <property type="status" value="NOT_ANNOTATED_CDS"/>
    <property type="molecule type" value="Genomic_DNA"/>
</dbReference>
<reference evidence="1" key="2">
    <citation type="submission" date="2015-06" db="UniProtKB">
        <authorList>
            <consortium name="EnsemblMetazoa"/>
        </authorList>
    </citation>
    <scope>IDENTIFICATION</scope>
</reference>
<dbReference type="EnsemblMetazoa" id="tetur11g03230.1">
    <property type="protein sequence ID" value="tetur11g03230.1"/>
    <property type="gene ID" value="tetur11g03230"/>
</dbReference>
<name>T1KH62_TETUR</name>
<evidence type="ECO:0000313" key="2">
    <source>
        <dbReference type="Proteomes" id="UP000015104"/>
    </source>
</evidence>
<dbReference type="Proteomes" id="UP000015104">
    <property type="component" value="Unassembled WGS sequence"/>
</dbReference>
<organism evidence="1 2">
    <name type="scientific">Tetranychus urticae</name>
    <name type="common">Two-spotted spider mite</name>
    <dbReference type="NCBI Taxonomy" id="32264"/>
    <lineage>
        <taxon>Eukaryota</taxon>
        <taxon>Metazoa</taxon>
        <taxon>Ecdysozoa</taxon>
        <taxon>Arthropoda</taxon>
        <taxon>Chelicerata</taxon>
        <taxon>Arachnida</taxon>
        <taxon>Acari</taxon>
        <taxon>Acariformes</taxon>
        <taxon>Trombidiformes</taxon>
        <taxon>Prostigmata</taxon>
        <taxon>Eleutherengona</taxon>
        <taxon>Raphignathae</taxon>
        <taxon>Tetranychoidea</taxon>
        <taxon>Tetranychidae</taxon>
        <taxon>Tetranychus</taxon>
    </lineage>
</organism>
<dbReference type="AlphaFoldDB" id="T1KH62"/>
<protein>
    <submittedName>
        <fullName evidence="1">Uncharacterized protein</fullName>
    </submittedName>
</protein>
<reference evidence="2" key="1">
    <citation type="submission" date="2011-08" db="EMBL/GenBank/DDBJ databases">
        <authorList>
            <person name="Rombauts S."/>
        </authorList>
    </citation>
    <scope>NUCLEOTIDE SEQUENCE</scope>
    <source>
        <strain evidence="2">London</strain>
    </source>
</reference>
<keyword evidence="2" id="KW-1185">Reference proteome</keyword>
<proteinExistence type="predicted"/>
<accession>T1KH62</accession>